<organism evidence="2 3">
    <name type="scientific">Drosophila navojoa</name>
    <name type="common">Fruit fly</name>
    <dbReference type="NCBI Taxonomy" id="7232"/>
    <lineage>
        <taxon>Eukaryota</taxon>
        <taxon>Metazoa</taxon>
        <taxon>Ecdysozoa</taxon>
        <taxon>Arthropoda</taxon>
        <taxon>Hexapoda</taxon>
        <taxon>Insecta</taxon>
        <taxon>Pterygota</taxon>
        <taxon>Neoptera</taxon>
        <taxon>Endopterygota</taxon>
        <taxon>Diptera</taxon>
        <taxon>Brachycera</taxon>
        <taxon>Muscomorpha</taxon>
        <taxon>Ephydroidea</taxon>
        <taxon>Drosophilidae</taxon>
        <taxon>Drosophila</taxon>
    </lineage>
</organism>
<feature type="compositionally biased region" description="Basic residues" evidence="1">
    <location>
        <begin position="85"/>
        <end position="96"/>
    </location>
</feature>
<evidence type="ECO:0000313" key="2">
    <source>
        <dbReference type="EMBL" id="TDG47264.1"/>
    </source>
</evidence>
<accession>A0A484BEZ9</accession>
<dbReference type="EMBL" id="LSRL02000046">
    <property type="protein sequence ID" value="TDG47264.1"/>
    <property type="molecule type" value="Genomic_DNA"/>
</dbReference>
<evidence type="ECO:0000313" key="3">
    <source>
        <dbReference type="Proteomes" id="UP000295192"/>
    </source>
</evidence>
<protein>
    <submittedName>
        <fullName evidence="2">Uncharacterized protein</fullName>
    </submittedName>
</protein>
<evidence type="ECO:0000256" key="1">
    <source>
        <dbReference type="SAM" id="MobiDB-lite"/>
    </source>
</evidence>
<sequence>MMELQSDLDQCLPPGTEAQAPNDDIQITDCERPGTVQCRQLNFGAINLDTEFCGMRTNHKQKKFSLKATCFPLASRGASQTIFKTRKNGSRKAKKSTHPEQFINGILSSN</sequence>
<name>A0A484BEZ9_DRONA</name>
<keyword evidence="3" id="KW-1185">Reference proteome</keyword>
<feature type="region of interest" description="Disordered" evidence="1">
    <location>
        <begin position="85"/>
        <end position="110"/>
    </location>
</feature>
<dbReference type="Proteomes" id="UP000295192">
    <property type="component" value="Unassembled WGS sequence"/>
</dbReference>
<proteinExistence type="predicted"/>
<dbReference type="AlphaFoldDB" id="A0A484BEZ9"/>
<comment type="caution">
    <text evidence="2">The sequence shown here is derived from an EMBL/GenBank/DDBJ whole genome shotgun (WGS) entry which is preliminary data.</text>
</comment>
<reference evidence="2 3" key="1">
    <citation type="journal article" date="2019" name="J. Hered.">
        <title>An Improved Genome Assembly for Drosophila navojoa, the Basal Species in the mojavensis Cluster.</title>
        <authorList>
            <person name="Vanderlinde T."/>
            <person name="Dupim E.G."/>
            <person name="Nazario-Yepiz N.O."/>
            <person name="Carvalho A.B."/>
        </authorList>
    </citation>
    <scope>NUCLEOTIDE SEQUENCE [LARGE SCALE GENOMIC DNA]</scope>
    <source>
        <strain evidence="2">Navoj_Jal97</strain>
        <tissue evidence="2">Whole organism</tissue>
    </source>
</reference>
<feature type="region of interest" description="Disordered" evidence="1">
    <location>
        <begin position="1"/>
        <end position="22"/>
    </location>
</feature>
<gene>
    <name evidence="2" type="ORF">AWZ03_006257</name>
</gene>